<evidence type="ECO:0000313" key="1">
    <source>
        <dbReference type="EMBL" id="NME72932.1"/>
    </source>
</evidence>
<dbReference type="AlphaFoldDB" id="A0A7X9S219"/>
<comment type="caution">
    <text evidence="1">The sequence shown here is derived from an EMBL/GenBank/DDBJ whole genome shotgun (WGS) entry which is preliminary data.</text>
</comment>
<organism evidence="1 2">
    <name type="scientific">Flammeovirga aprica JL-4</name>
    <dbReference type="NCBI Taxonomy" id="694437"/>
    <lineage>
        <taxon>Bacteria</taxon>
        <taxon>Pseudomonadati</taxon>
        <taxon>Bacteroidota</taxon>
        <taxon>Cytophagia</taxon>
        <taxon>Cytophagales</taxon>
        <taxon>Flammeovirgaceae</taxon>
        <taxon>Flammeovirga</taxon>
    </lineage>
</organism>
<name>A0A7X9S219_9BACT</name>
<keyword evidence="2" id="KW-1185">Reference proteome</keyword>
<proteinExistence type="predicted"/>
<dbReference type="EMBL" id="JABANE010000249">
    <property type="protein sequence ID" value="NME72932.1"/>
    <property type="molecule type" value="Genomic_DNA"/>
</dbReference>
<protein>
    <submittedName>
        <fullName evidence="1">Uncharacterized protein</fullName>
    </submittedName>
</protein>
<accession>A0A7X9S219</accession>
<gene>
    <name evidence="1" type="ORF">HHU12_33550</name>
</gene>
<sequence>MENLLYFFTDYEGNKSRMKSMAFDKIVEFIEKYKWNKSMYQMKEDFECKGTTDIEPDLLVLTNDVDHELYIQGWDFNTFSLVYTNDKLPISDKDHYFAGNIGFPMDKVMKALSYFVKGEKNELKEMITHEGDPEKGLLRMTAEEVRERGEYENNKELRYERELDATLDAMKPIDLDLDEIERILKE</sequence>
<evidence type="ECO:0000313" key="2">
    <source>
        <dbReference type="Proteomes" id="UP000576082"/>
    </source>
</evidence>
<dbReference type="RefSeq" id="WP_169661086.1">
    <property type="nucleotide sequence ID" value="NZ_JABANE010000249.1"/>
</dbReference>
<dbReference type="Proteomes" id="UP000576082">
    <property type="component" value="Unassembled WGS sequence"/>
</dbReference>
<reference evidence="1 2" key="1">
    <citation type="submission" date="2020-04" db="EMBL/GenBank/DDBJ databases">
        <title>Flammeovirga sp. SR4, a novel species isolated from seawater.</title>
        <authorList>
            <person name="Wang X."/>
        </authorList>
    </citation>
    <scope>NUCLEOTIDE SEQUENCE [LARGE SCALE GENOMIC DNA]</scope>
    <source>
        <strain evidence="1 2">ATCC 23126</strain>
    </source>
</reference>